<protein>
    <submittedName>
        <fullName evidence="1">Uncharacterized protein</fullName>
    </submittedName>
</protein>
<dbReference type="Proteomes" id="UP000245638">
    <property type="component" value="Unassembled WGS sequence"/>
</dbReference>
<dbReference type="AlphaFoldDB" id="A0A2T9XAG5"/>
<sequence length="120" mass="13677">MVLPEHILFMISLQRFRISSIISCLIQKGYDEVTAHSTSFLLALSEGDRDLSDFEPTEDGVRYTQFIETQCFNGFKLDLPSDVVKSLAKKLWIKITEGSRGEVTFTEEELNLMKKLGINI</sequence>
<dbReference type="EMBL" id="QEFD01000054">
    <property type="protein sequence ID" value="PVU77048.1"/>
    <property type="molecule type" value="Genomic_DNA"/>
</dbReference>
<name>A0A2T9XAG5_9CREN</name>
<organism evidence="1 2">
    <name type="scientific">Acidianus hospitalis</name>
    <dbReference type="NCBI Taxonomy" id="563177"/>
    <lineage>
        <taxon>Archaea</taxon>
        <taxon>Thermoproteota</taxon>
        <taxon>Thermoprotei</taxon>
        <taxon>Sulfolobales</taxon>
        <taxon>Sulfolobaceae</taxon>
        <taxon>Acidianus</taxon>
    </lineage>
</organism>
<reference evidence="1 2" key="1">
    <citation type="journal article" date="2015" name="Appl. Environ. Microbiol.">
        <title>Nanoarchaeota, Their Sulfolobales Host, and Nanoarchaeota Virus Distribution across Yellowstone National Park Hot Springs.</title>
        <authorList>
            <person name="Munson-McGee J.H."/>
            <person name="Field E.K."/>
            <person name="Bateson M."/>
            <person name="Rooney C."/>
            <person name="Stepanauskas R."/>
            <person name="Young M.J."/>
        </authorList>
    </citation>
    <scope>NUCLEOTIDE SEQUENCE [LARGE SCALE GENOMIC DNA]</scope>
    <source>
        <strain evidence="1">SCGC AC-742_N10</strain>
    </source>
</reference>
<comment type="caution">
    <text evidence="1">The sequence shown here is derived from an EMBL/GenBank/DDBJ whole genome shotgun (WGS) entry which is preliminary data.</text>
</comment>
<accession>A0A2T9XAG5</accession>
<evidence type="ECO:0000313" key="1">
    <source>
        <dbReference type="EMBL" id="PVU77048.1"/>
    </source>
</evidence>
<gene>
    <name evidence="1" type="ORF">DDW13_01525</name>
</gene>
<proteinExistence type="predicted"/>
<evidence type="ECO:0000313" key="2">
    <source>
        <dbReference type="Proteomes" id="UP000245638"/>
    </source>
</evidence>